<evidence type="ECO:0000259" key="1">
    <source>
        <dbReference type="Pfam" id="PF13683"/>
    </source>
</evidence>
<sequence>MAFVSPGQPWHNGFVESLHNRMRDELREDNLFEDLTHARVMVDW</sequence>
<name>Q4JYE5_CORJK</name>
<evidence type="ECO:0000313" key="3">
    <source>
        <dbReference type="Proteomes" id="UP000000545"/>
    </source>
</evidence>
<dbReference type="KEGG" id="cjk:jk0013"/>
<dbReference type="HOGENOM" id="CLU_3215021_0_0_11"/>
<dbReference type="GeneID" id="99333099"/>
<dbReference type="InterPro" id="IPR001584">
    <property type="entry name" value="Integrase_cat-core"/>
</dbReference>
<feature type="domain" description="Integrase catalytic" evidence="1">
    <location>
        <begin position="3"/>
        <end position="43"/>
    </location>
</feature>
<dbReference type="Pfam" id="PF13683">
    <property type="entry name" value="rve_3"/>
    <property type="match status" value="1"/>
</dbReference>
<protein>
    <submittedName>
        <fullName evidence="2">Transposase for IS3526</fullName>
    </submittedName>
</protein>
<dbReference type="OrthoDB" id="568335at2"/>
<dbReference type="GO" id="GO:0015074">
    <property type="term" value="P:DNA integration"/>
    <property type="evidence" value="ECO:0007669"/>
    <property type="project" value="InterPro"/>
</dbReference>
<dbReference type="Proteomes" id="UP000000545">
    <property type="component" value="Chromosome"/>
</dbReference>
<dbReference type="eggNOG" id="COG2801">
    <property type="taxonomic scope" value="Bacteria"/>
</dbReference>
<accession>Q4JYE5</accession>
<proteinExistence type="predicted"/>
<evidence type="ECO:0000313" key="2">
    <source>
        <dbReference type="EMBL" id="CAI36162.1"/>
    </source>
</evidence>
<gene>
    <name evidence="2" type="primary">tnp3526</name>
    <name evidence="2" type="ordered locus">jk0013</name>
</gene>
<dbReference type="EMBL" id="CR931997">
    <property type="protein sequence ID" value="CAI36162.1"/>
    <property type="molecule type" value="Genomic_DNA"/>
</dbReference>
<organism evidence="2 3">
    <name type="scientific">Corynebacterium jeikeium (strain K411)</name>
    <dbReference type="NCBI Taxonomy" id="306537"/>
    <lineage>
        <taxon>Bacteria</taxon>
        <taxon>Bacillati</taxon>
        <taxon>Actinomycetota</taxon>
        <taxon>Actinomycetes</taxon>
        <taxon>Mycobacteriales</taxon>
        <taxon>Corynebacteriaceae</taxon>
        <taxon>Corynebacterium</taxon>
    </lineage>
</organism>
<keyword evidence="3" id="KW-1185">Reference proteome</keyword>
<reference evidence="2 3" key="1">
    <citation type="journal article" date="2005" name="J. Bacteriol.">
        <title>Complete genome sequence and analysis of the multiresistant nosocomial pathogen Corynebacterium jeikeium K411, a lipid-requiring bacterium of the human skin flora.</title>
        <authorList>
            <person name="Tauch A."/>
            <person name="Kaiser O."/>
            <person name="Hain T."/>
            <person name="Goesmann A."/>
            <person name="Weisshaar B."/>
            <person name="Albersmeier A."/>
            <person name="Bekel T."/>
            <person name="Bischoff N."/>
            <person name="Brune I."/>
            <person name="Chakraborty T."/>
            <person name="Kalinowski J."/>
            <person name="Meyer F."/>
            <person name="Rupp O."/>
            <person name="Schneiker S."/>
            <person name="Viehoever P."/>
            <person name="Puehler A."/>
        </authorList>
    </citation>
    <scope>NUCLEOTIDE SEQUENCE [LARGE SCALE GENOMIC DNA]</scope>
    <source>
        <strain evidence="2 3">K411</strain>
    </source>
</reference>
<dbReference type="RefSeq" id="WP_011272785.1">
    <property type="nucleotide sequence ID" value="NC_007164.1"/>
</dbReference>
<dbReference type="AlphaFoldDB" id="Q4JYE5"/>